<evidence type="ECO:0000256" key="7">
    <source>
        <dbReference type="ARBA" id="ARBA00023136"/>
    </source>
</evidence>
<evidence type="ECO:0000313" key="10">
    <source>
        <dbReference type="Proteomes" id="UP001597347"/>
    </source>
</evidence>
<feature type="transmembrane region" description="Helical" evidence="8">
    <location>
        <begin position="419"/>
        <end position="439"/>
    </location>
</feature>
<evidence type="ECO:0000256" key="5">
    <source>
        <dbReference type="ARBA" id="ARBA00022984"/>
    </source>
</evidence>
<protein>
    <submittedName>
        <fullName evidence="9">Murein biosynthesis integral membrane protein MurJ</fullName>
    </submittedName>
</protein>
<evidence type="ECO:0000256" key="6">
    <source>
        <dbReference type="ARBA" id="ARBA00022989"/>
    </source>
</evidence>
<dbReference type="InterPro" id="IPR051050">
    <property type="entry name" value="Lipid_II_flippase_MurJ/MviN"/>
</dbReference>
<feature type="transmembrane region" description="Helical" evidence="8">
    <location>
        <begin position="123"/>
        <end position="144"/>
    </location>
</feature>
<feature type="transmembrane region" description="Helical" evidence="8">
    <location>
        <begin position="459"/>
        <end position="480"/>
    </location>
</feature>
<dbReference type="InterPro" id="IPR004268">
    <property type="entry name" value="MurJ"/>
</dbReference>
<accession>A0ABW4LAG7</accession>
<proteinExistence type="predicted"/>
<keyword evidence="7 8" id="KW-0472">Membrane</keyword>
<dbReference type="PANTHER" id="PTHR47019:SF1">
    <property type="entry name" value="LIPID II FLIPPASE MURJ"/>
    <property type="match status" value="1"/>
</dbReference>
<keyword evidence="3 8" id="KW-0812">Transmembrane</keyword>
<keyword evidence="4" id="KW-0133">Cell shape</keyword>
<keyword evidence="10" id="KW-1185">Reference proteome</keyword>
<feature type="transmembrane region" description="Helical" evidence="8">
    <location>
        <begin position="53"/>
        <end position="72"/>
    </location>
</feature>
<sequence>MSGVGRASAILASGTMVSRLLGFLRTFALTIVFSGMTTVAGNAYTFSNAVPTSIYALIGGGLVSAVLVPQIIRASSAADLGAAYINKLVTIAAVTIGLLTVILTVAAPLLMRLYIHDAPTLAVAIPIAYWSLPQIFFLGMYAVLGEVLNARRRFGAYTWAPVVNNVVALAAIALFLVVFGAVPSGRTGPLPQWQTVVIAGGTTLGLAAQALVLALVWRRAGLSYRPDFRWRGVGLKATGQAAGWTFSMLVLTQVAGLIQTAVVSTASGDGNPSGQALQTAWLLFMLPHSIVTVSLVTVFYPRMSEHAAAGDERALRGDVARVLGIVLLAVVGIAAALIAAALPVTAVFSETVDQARLVAPVLVAYLIGLVPFTVLFVVQRSFYALADTRTPFRFTVAQLLVVIPGILLCALLPVEYIAVGIAAVVTVGVTVQLAVAWTLLKRRVGSPVDAALRASVRRFAIAGVPALVAGLGLLAALGGFGDGWPVASRPGGAVGTVVVAAVVLLVYALVLAIQRAPELGIARDLIRSRLRR</sequence>
<feature type="transmembrane region" description="Helical" evidence="8">
    <location>
        <begin position="322"/>
        <end position="345"/>
    </location>
</feature>
<feature type="transmembrane region" description="Helical" evidence="8">
    <location>
        <begin position="238"/>
        <end position="259"/>
    </location>
</feature>
<keyword evidence="2" id="KW-1003">Cell membrane</keyword>
<feature type="transmembrane region" description="Helical" evidence="8">
    <location>
        <begin position="84"/>
        <end position="111"/>
    </location>
</feature>
<evidence type="ECO:0000256" key="8">
    <source>
        <dbReference type="SAM" id="Phobius"/>
    </source>
</evidence>
<keyword evidence="6 8" id="KW-1133">Transmembrane helix</keyword>
<evidence type="ECO:0000313" key="9">
    <source>
        <dbReference type="EMBL" id="MFD1720510.1"/>
    </source>
</evidence>
<organism evidence="9 10">
    <name type="scientific">Amnibacterium endophyticum</name>
    <dbReference type="NCBI Taxonomy" id="2109337"/>
    <lineage>
        <taxon>Bacteria</taxon>
        <taxon>Bacillati</taxon>
        <taxon>Actinomycetota</taxon>
        <taxon>Actinomycetes</taxon>
        <taxon>Micrococcales</taxon>
        <taxon>Microbacteriaceae</taxon>
        <taxon>Amnibacterium</taxon>
    </lineage>
</organism>
<feature type="transmembrane region" description="Helical" evidence="8">
    <location>
        <begin position="20"/>
        <end position="41"/>
    </location>
</feature>
<name>A0ABW4LAG7_9MICO</name>
<dbReference type="PANTHER" id="PTHR47019">
    <property type="entry name" value="LIPID II FLIPPASE MURJ"/>
    <property type="match status" value="1"/>
</dbReference>
<dbReference type="EMBL" id="JBHUEA010000003">
    <property type="protein sequence ID" value="MFD1720510.1"/>
    <property type="molecule type" value="Genomic_DNA"/>
</dbReference>
<evidence type="ECO:0000256" key="2">
    <source>
        <dbReference type="ARBA" id="ARBA00022475"/>
    </source>
</evidence>
<dbReference type="Proteomes" id="UP001597347">
    <property type="component" value="Unassembled WGS sequence"/>
</dbReference>
<feature type="transmembrane region" description="Helical" evidence="8">
    <location>
        <begin position="492"/>
        <end position="513"/>
    </location>
</feature>
<dbReference type="Pfam" id="PF03023">
    <property type="entry name" value="MurJ"/>
    <property type="match status" value="1"/>
</dbReference>
<feature type="transmembrane region" description="Helical" evidence="8">
    <location>
        <begin position="279"/>
        <end position="301"/>
    </location>
</feature>
<keyword evidence="5" id="KW-0573">Peptidoglycan synthesis</keyword>
<feature type="transmembrane region" description="Helical" evidence="8">
    <location>
        <begin position="390"/>
        <end position="413"/>
    </location>
</feature>
<reference evidence="10" key="1">
    <citation type="journal article" date="2019" name="Int. J. Syst. Evol. Microbiol.">
        <title>The Global Catalogue of Microorganisms (GCM) 10K type strain sequencing project: providing services to taxonomists for standard genome sequencing and annotation.</title>
        <authorList>
            <consortium name="The Broad Institute Genomics Platform"/>
            <consortium name="The Broad Institute Genome Sequencing Center for Infectious Disease"/>
            <person name="Wu L."/>
            <person name="Ma J."/>
        </authorList>
    </citation>
    <scope>NUCLEOTIDE SEQUENCE [LARGE SCALE GENOMIC DNA]</scope>
    <source>
        <strain evidence="10">CGMCC 1.12471</strain>
    </source>
</reference>
<evidence type="ECO:0000256" key="1">
    <source>
        <dbReference type="ARBA" id="ARBA00004651"/>
    </source>
</evidence>
<gene>
    <name evidence="9" type="primary">murJ</name>
    <name evidence="9" type="ORF">ACFSBI_03030</name>
</gene>
<feature type="transmembrane region" description="Helical" evidence="8">
    <location>
        <begin position="193"/>
        <end position="217"/>
    </location>
</feature>
<feature type="transmembrane region" description="Helical" evidence="8">
    <location>
        <begin position="156"/>
        <end position="181"/>
    </location>
</feature>
<dbReference type="PRINTS" id="PR01806">
    <property type="entry name" value="VIRFACTRMVIN"/>
</dbReference>
<feature type="transmembrane region" description="Helical" evidence="8">
    <location>
        <begin position="357"/>
        <end position="378"/>
    </location>
</feature>
<comment type="caution">
    <text evidence="9">The sequence shown here is derived from an EMBL/GenBank/DDBJ whole genome shotgun (WGS) entry which is preliminary data.</text>
</comment>
<comment type="subcellular location">
    <subcellularLocation>
        <location evidence="1">Cell membrane</location>
        <topology evidence="1">Multi-pass membrane protein</topology>
    </subcellularLocation>
</comment>
<evidence type="ECO:0000256" key="4">
    <source>
        <dbReference type="ARBA" id="ARBA00022960"/>
    </source>
</evidence>
<dbReference type="RefSeq" id="WP_377931899.1">
    <property type="nucleotide sequence ID" value="NZ_JBHUEA010000003.1"/>
</dbReference>
<evidence type="ECO:0000256" key="3">
    <source>
        <dbReference type="ARBA" id="ARBA00022692"/>
    </source>
</evidence>